<keyword evidence="4 5" id="KW-0472">Membrane</keyword>
<evidence type="ECO:0000313" key="6">
    <source>
        <dbReference type="EMBL" id="MCT1607092.1"/>
    </source>
</evidence>
<dbReference type="EMBL" id="JALXMO010000015">
    <property type="protein sequence ID" value="MCT1607092.1"/>
    <property type="molecule type" value="Genomic_DNA"/>
</dbReference>
<keyword evidence="5" id="KW-1003">Cell membrane</keyword>
<comment type="subcellular location">
    <subcellularLocation>
        <location evidence="5">Cell membrane</location>
        <topology evidence="5">Multi-pass membrane protein</topology>
    </subcellularLocation>
    <subcellularLocation>
        <location evidence="1">Membrane</location>
        <topology evidence="1">Multi-pass membrane protein</topology>
    </subcellularLocation>
</comment>
<comment type="similarity">
    <text evidence="5">Belongs to the 4-toluene sulfonate uptake permease (TSUP) (TC 2.A.102) family.</text>
</comment>
<keyword evidence="3 5" id="KW-1133">Transmembrane helix</keyword>
<feature type="transmembrane region" description="Helical" evidence="5">
    <location>
        <begin position="36"/>
        <end position="62"/>
    </location>
</feature>
<reference evidence="6 7" key="1">
    <citation type="submission" date="2022-04" db="EMBL/GenBank/DDBJ databases">
        <title>Human microbiome associated bacterial genomes.</title>
        <authorList>
            <person name="Sandstrom S."/>
            <person name="Salamzade R."/>
            <person name="Kalan L.R."/>
        </authorList>
    </citation>
    <scope>NUCLEOTIDE SEQUENCE [LARGE SCALE GENOMIC DNA]</scope>
    <source>
        <strain evidence="7">p3-SID767</strain>
    </source>
</reference>
<accession>A0ABT2HQX3</accession>
<evidence type="ECO:0000256" key="3">
    <source>
        <dbReference type="ARBA" id="ARBA00022989"/>
    </source>
</evidence>
<feature type="transmembrane region" description="Helical" evidence="5">
    <location>
        <begin position="230"/>
        <end position="251"/>
    </location>
</feature>
<dbReference type="Proteomes" id="UP001205046">
    <property type="component" value="Unassembled WGS sequence"/>
</dbReference>
<evidence type="ECO:0000256" key="4">
    <source>
        <dbReference type="ARBA" id="ARBA00023136"/>
    </source>
</evidence>
<keyword evidence="7" id="KW-1185">Reference proteome</keyword>
<feature type="transmembrane region" description="Helical" evidence="5">
    <location>
        <begin position="132"/>
        <end position="158"/>
    </location>
</feature>
<evidence type="ECO:0000313" key="7">
    <source>
        <dbReference type="Proteomes" id="UP001205046"/>
    </source>
</evidence>
<dbReference type="RefSeq" id="WP_260073098.1">
    <property type="nucleotide sequence ID" value="NZ_JALXMO010000015.1"/>
</dbReference>
<keyword evidence="2 5" id="KW-0812">Transmembrane</keyword>
<proteinExistence type="inferred from homology"/>
<evidence type="ECO:0000256" key="5">
    <source>
        <dbReference type="RuleBase" id="RU363041"/>
    </source>
</evidence>
<comment type="caution">
    <text evidence="6">The sequence shown here is derived from an EMBL/GenBank/DDBJ whole genome shotgun (WGS) entry which is preliminary data.</text>
</comment>
<sequence length="253" mass="26442">MSEGVLVAVIIIGMVVLATALQRVTGMGFAMMLAPFLVVMVGPHSGVMLANVLGGVAPLLMLPMVWRYIEWRRLLWIAPAAVAVMPLFGWIAAIMPQGPLYIVVASAVIIGLSISLLFSRSSSQIDGTGTRLLTGVGAGAGVVLAGVGGPAMTVYAVISRWGVVSFAATMQPLWVLLSVTGLLTKVAFSGSEFPQLPVWFWVGSLAAVIVGLFIGTKIRNRVSERLVRRVVIALAFVGAVLSLITGISATVTG</sequence>
<dbReference type="InterPro" id="IPR002781">
    <property type="entry name" value="TM_pro_TauE-like"/>
</dbReference>
<dbReference type="Pfam" id="PF01925">
    <property type="entry name" value="TauE"/>
    <property type="match status" value="1"/>
</dbReference>
<evidence type="ECO:0000256" key="1">
    <source>
        <dbReference type="ARBA" id="ARBA00004141"/>
    </source>
</evidence>
<organism evidence="6 7">
    <name type="scientific">Nesterenkonia massiliensis</name>
    <dbReference type="NCBI Taxonomy" id="1232429"/>
    <lineage>
        <taxon>Bacteria</taxon>
        <taxon>Bacillati</taxon>
        <taxon>Actinomycetota</taxon>
        <taxon>Actinomycetes</taxon>
        <taxon>Micrococcales</taxon>
        <taxon>Micrococcaceae</taxon>
        <taxon>Nesterenkonia</taxon>
    </lineage>
</organism>
<gene>
    <name evidence="6" type="ORF">M3B43_07085</name>
</gene>
<evidence type="ECO:0000256" key="2">
    <source>
        <dbReference type="ARBA" id="ARBA00022692"/>
    </source>
</evidence>
<feature type="transmembrane region" description="Helical" evidence="5">
    <location>
        <begin position="74"/>
        <end position="94"/>
    </location>
</feature>
<name>A0ABT2HQX3_9MICC</name>
<feature type="transmembrane region" description="Helical" evidence="5">
    <location>
        <begin position="198"/>
        <end position="218"/>
    </location>
</feature>
<feature type="transmembrane region" description="Helical" evidence="5">
    <location>
        <begin position="100"/>
        <end position="120"/>
    </location>
</feature>
<protein>
    <recommendedName>
        <fullName evidence="5">Probable membrane transporter protein</fullName>
    </recommendedName>
</protein>